<evidence type="ECO:0000256" key="2">
    <source>
        <dbReference type="ARBA" id="ARBA00023125"/>
    </source>
</evidence>
<dbReference type="InterPro" id="IPR000232">
    <property type="entry name" value="HSF_DNA-bd"/>
</dbReference>
<dbReference type="SMART" id="SM00415">
    <property type="entry name" value="HSF"/>
    <property type="match status" value="1"/>
</dbReference>
<evidence type="ECO:0000313" key="8">
    <source>
        <dbReference type="Proteomes" id="UP001054902"/>
    </source>
</evidence>
<keyword evidence="8" id="KW-1185">Reference proteome</keyword>
<proteinExistence type="inferred from homology"/>
<evidence type="ECO:0000259" key="6">
    <source>
        <dbReference type="SMART" id="SM00415"/>
    </source>
</evidence>
<feature type="region of interest" description="Disordered" evidence="5">
    <location>
        <begin position="91"/>
        <end position="125"/>
    </location>
</feature>
<evidence type="ECO:0000313" key="7">
    <source>
        <dbReference type="EMBL" id="GFH56833.1"/>
    </source>
</evidence>
<dbReference type="AlphaFoldDB" id="A0AAD3D350"/>
<sequence length="447" mass="50925">MMNNFNHSNPQHSHQMNTQAFLTELDEAAREDNYNSLKNSAGNIHSWHQDHALSQNGAGTNPTSTPQLNSMSNFYDLLNPNFDPENLARLQVDRRGQPTVSSKSSSSSRRDPKEEHHPYRDYSGEKVADEEKNICTKGGVKVPFPVKLYNMLEHIDLHEPELAKIVSWQPHGRAFVAHDPKRFEKEVLPRFFDQKYWASFRRQLNLWGFRRLAQSGPDNGAYYNELFLRSKTFLCRSISRTTPGSSNGSRIKANPDTEPKFYTMHPLPPSSATPATVSENGSEEVTSKKSNNVKNEEDITSFEPLPLTAGLKQETRNSMADAMNHHPALDNMNSSIQAQLLNNMNYMGVDFSSSNPYMNMMNSFQNYPQNNLNHLDGMDAFAAPRQRTLSTHEKQLLADFLKEEQTLDEMERIPINSKQGQLTNDLKNYQQAKEELEKLSAMVSMLH</sequence>
<dbReference type="Proteomes" id="UP001054902">
    <property type="component" value="Unassembled WGS sequence"/>
</dbReference>
<comment type="caution">
    <text evidence="7">The sequence shown here is derived from an EMBL/GenBank/DDBJ whole genome shotgun (WGS) entry which is preliminary data.</text>
</comment>
<feature type="region of interest" description="Disordered" evidence="5">
    <location>
        <begin position="52"/>
        <end position="76"/>
    </location>
</feature>
<dbReference type="InterPro" id="IPR036388">
    <property type="entry name" value="WH-like_DNA-bd_sf"/>
</dbReference>
<dbReference type="SUPFAM" id="SSF46785">
    <property type="entry name" value="Winged helix' DNA-binding domain"/>
    <property type="match status" value="1"/>
</dbReference>
<dbReference type="GO" id="GO:0005634">
    <property type="term" value="C:nucleus"/>
    <property type="evidence" value="ECO:0007669"/>
    <property type="project" value="UniProtKB-SubCell"/>
</dbReference>
<accession>A0AAD3D350</accession>
<dbReference type="PANTHER" id="PTHR10015:SF206">
    <property type="entry name" value="HSF-TYPE DNA-BINDING DOMAIN-CONTAINING PROTEIN"/>
    <property type="match status" value="1"/>
</dbReference>
<dbReference type="Gene3D" id="1.10.10.10">
    <property type="entry name" value="Winged helix-like DNA-binding domain superfamily/Winged helix DNA-binding domain"/>
    <property type="match status" value="1"/>
</dbReference>
<dbReference type="PANTHER" id="PTHR10015">
    <property type="entry name" value="HEAT SHOCK TRANSCRIPTION FACTOR"/>
    <property type="match status" value="1"/>
</dbReference>
<feature type="compositionally biased region" description="Polar residues" evidence="5">
    <location>
        <begin position="272"/>
        <end position="293"/>
    </location>
</feature>
<comment type="subcellular location">
    <subcellularLocation>
        <location evidence="1">Nucleus</location>
    </subcellularLocation>
</comment>
<dbReference type="InterPro" id="IPR036390">
    <property type="entry name" value="WH_DNA-bd_sf"/>
</dbReference>
<dbReference type="GO" id="GO:0043565">
    <property type="term" value="F:sequence-specific DNA binding"/>
    <property type="evidence" value="ECO:0007669"/>
    <property type="project" value="InterPro"/>
</dbReference>
<evidence type="ECO:0000256" key="3">
    <source>
        <dbReference type="ARBA" id="ARBA00023242"/>
    </source>
</evidence>
<organism evidence="7 8">
    <name type="scientific">Chaetoceros tenuissimus</name>
    <dbReference type="NCBI Taxonomy" id="426638"/>
    <lineage>
        <taxon>Eukaryota</taxon>
        <taxon>Sar</taxon>
        <taxon>Stramenopiles</taxon>
        <taxon>Ochrophyta</taxon>
        <taxon>Bacillariophyta</taxon>
        <taxon>Coscinodiscophyceae</taxon>
        <taxon>Chaetocerotophycidae</taxon>
        <taxon>Chaetocerotales</taxon>
        <taxon>Chaetocerotaceae</taxon>
        <taxon>Chaetoceros</taxon>
    </lineage>
</organism>
<evidence type="ECO:0000256" key="1">
    <source>
        <dbReference type="ARBA" id="ARBA00004123"/>
    </source>
</evidence>
<keyword evidence="2" id="KW-0238">DNA-binding</keyword>
<feature type="domain" description="HSF-type DNA-binding" evidence="6">
    <location>
        <begin position="140"/>
        <end position="241"/>
    </location>
</feature>
<evidence type="ECO:0000256" key="5">
    <source>
        <dbReference type="SAM" id="MobiDB-lite"/>
    </source>
</evidence>
<name>A0AAD3D350_9STRA</name>
<dbReference type="FunFam" id="1.10.10.10:FF:000479">
    <property type="entry name" value="Predicted protein"/>
    <property type="match status" value="1"/>
</dbReference>
<comment type="similarity">
    <text evidence="4">Belongs to the HSF family.</text>
</comment>
<keyword evidence="3" id="KW-0539">Nucleus</keyword>
<feature type="region of interest" description="Disordered" evidence="5">
    <location>
        <begin position="264"/>
        <end position="303"/>
    </location>
</feature>
<dbReference type="EMBL" id="BLLK01000056">
    <property type="protein sequence ID" value="GFH56833.1"/>
    <property type="molecule type" value="Genomic_DNA"/>
</dbReference>
<evidence type="ECO:0000256" key="4">
    <source>
        <dbReference type="RuleBase" id="RU004020"/>
    </source>
</evidence>
<dbReference type="Pfam" id="PF00447">
    <property type="entry name" value="HSF_DNA-bind"/>
    <property type="match status" value="1"/>
</dbReference>
<reference evidence="7 8" key="1">
    <citation type="journal article" date="2021" name="Sci. Rep.">
        <title>The genome of the diatom Chaetoceros tenuissimus carries an ancient integrated fragment of an extant virus.</title>
        <authorList>
            <person name="Hongo Y."/>
            <person name="Kimura K."/>
            <person name="Takaki Y."/>
            <person name="Yoshida Y."/>
            <person name="Baba S."/>
            <person name="Kobayashi G."/>
            <person name="Nagasaki K."/>
            <person name="Hano T."/>
            <person name="Tomaru Y."/>
        </authorList>
    </citation>
    <scope>NUCLEOTIDE SEQUENCE [LARGE SCALE GENOMIC DNA]</scope>
    <source>
        <strain evidence="7 8">NIES-3715</strain>
    </source>
</reference>
<dbReference type="GO" id="GO:0003700">
    <property type="term" value="F:DNA-binding transcription factor activity"/>
    <property type="evidence" value="ECO:0007669"/>
    <property type="project" value="InterPro"/>
</dbReference>
<protein>
    <recommendedName>
        <fullName evidence="6">HSF-type DNA-binding domain-containing protein</fullName>
    </recommendedName>
</protein>
<gene>
    <name evidence="7" type="ORF">CTEN210_13309</name>
</gene>
<feature type="compositionally biased region" description="Basic and acidic residues" evidence="5">
    <location>
        <begin position="108"/>
        <end position="125"/>
    </location>
</feature>
<feature type="compositionally biased region" description="Polar residues" evidence="5">
    <location>
        <begin position="52"/>
        <end position="73"/>
    </location>
</feature>